<dbReference type="InterPro" id="IPR036388">
    <property type="entry name" value="WH-like_DNA-bd_sf"/>
</dbReference>
<evidence type="ECO:0000313" key="2">
    <source>
        <dbReference type="EMBL" id="GAI58740.1"/>
    </source>
</evidence>
<feature type="domain" description="Helix-turn-helix type 11" evidence="1">
    <location>
        <begin position="4"/>
        <end position="35"/>
    </location>
</feature>
<proteinExistence type="predicted"/>
<organism evidence="2">
    <name type="scientific">marine sediment metagenome</name>
    <dbReference type="NCBI Taxonomy" id="412755"/>
    <lineage>
        <taxon>unclassified sequences</taxon>
        <taxon>metagenomes</taxon>
        <taxon>ecological metagenomes</taxon>
    </lineage>
</organism>
<dbReference type="InterPro" id="IPR036390">
    <property type="entry name" value="WH_DNA-bd_sf"/>
</dbReference>
<feature type="non-terminal residue" evidence="2">
    <location>
        <position position="37"/>
    </location>
</feature>
<protein>
    <recommendedName>
        <fullName evidence="1">Helix-turn-helix type 11 domain-containing protein</fullName>
    </recommendedName>
</protein>
<dbReference type="Pfam" id="PF08279">
    <property type="entry name" value="HTH_11"/>
    <property type="match status" value="1"/>
</dbReference>
<evidence type="ECO:0000259" key="1">
    <source>
        <dbReference type="Pfam" id="PF08279"/>
    </source>
</evidence>
<gene>
    <name evidence="2" type="ORF">S06H3_55739</name>
</gene>
<dbReference type="Gene3D" id="1.10.10.10">
    <property type="entry name" value="Winged helix-like DNA-binding domain superfamily/Winged helix DNA-binding domain"/>
    <property type="match status" value="1"/>
</dbReference>
<reference evidence="2" key="1">
    <citation type="journal article" date="2014" name="Front. Microbiol.">
        <title>High frequency of phylogenetically diverse reductive dehalogenase-homologous genes in deep subseafloor sedimentary metagenomes.</title>
        <authorList>
            <person name="Kawai M."/>
            <person name="Futagami T."/>
            <person name="Toyoda A."/>
            <person name="Takaki Y."/>
            <person name="Nishi S."/>
            <person name="Hori S."/>
            <person name="Arai W."/>
            <person name="Tsubouchi T."/>
            <person name="Morono Y."/>
            <person name="Uchiyama I."/>
            <person name="Ito T."/>
            <person name="Fujiyama A."/>
            <person name="Inagaki F."/>
            <person name="Takami H."/>
        </authorList>
    </citation>
    <scope>NUCLEOTIDE SEQUENCE</scope>
    <source>
        <strain evidence="2">Expedition CK06-06</strain>
    </source>
</reference>
<dbReference type="InterPro" id="IPR013196">
    <property type="entry name" value="HTH_11"/>
</dbReference>
<dbReference type="SUPFAM" id="SSF46785">
    <property type="entry name" value="Winged helix' DNA-binding domain"/>
    <property type="match status" value="1"/>
</dbReference>
<sequence>MNAREKILKYIQDKKEPVSSTELSKELDLSKNTVYYN</sequence>
<dbReference type="AlphaFoldDB" id="X1R6H7"/>
<accession>X1R6H7</accession>
<name>X1R6H7_9ZZZZ</name>
<comment type="caution">
    <text evidence="2">The sequence shown here is derived from an EMBL/GenBank/DDBJ whole genome shotgun (WGS) entry which is preliminary data.</text>
</comment>
<dbReference type="EMBL" id="BARV01035760">
    <property type="protein sequence ID" value="GAI58740.1"/>
    <property type="molecule type" value="Genomic_DNA"/>
</dbReference>